<keyword evidence="3" id="KW-1185">Reference proteome</keyword>
<feature type="region of interest" description="Disordered" evidence="1">
    <location>
        <begin position="36"/>
        <end position="86"/>
    </location>
</feature>
<accession>A0A9Q1KL23</accession>
<dbReference type="Proteomes" id="UP001153076">
    <property type="component" value="Unassembled WGS sequence"/>
</dbReference>
<organism evidence="2 3">
    <name type="scientific">Carnegiea gigantea</name>
    <dbReference type="NCBI Taxonomy" id="171969"/>
    <lineage>
        <taxon>Eukaryota</taxon>
        <taxon>Viridiplantae</taxon>
        <taxon>Streptophyta</taxon>
        <taxon>Embryophyta</taxon>
        <taxon>Tracheophyta</taxon>
        <taxon>Spermatophyta</taxon>
        <taxon>Magnoliopsida</taxon>
        <taxon>eudicotyledons</taxon>
        <taxon>Gunneridae</taxon>
        <taxon>Pentapetalae</taxon>
        <taxon>Caryophyllales</taxon>
        <taxon>Cactineae</taxon>
        <taxon>Cactaceae</taxon>
        <taxon>Cactoideae</taxon>
        <taxon>Echinocereeae</taxon>
        <taxon>Carnegiea</taxon>
    </lineage>
</organism>
<evidence type="ECO:0000256" key="1">
    <source>
        <dbReference type="SAM" id="MobiDB-lite"/>
    </source>
</evidence>
<gene>
    <name evidence="2" type="ORF">Cgig2_033761</name>
</gene>
<sequence>MEALNTLMSNMTNTLLQQVTGQVKRTMEGMSFLRQPLAQGGGTHDKEPAPREDPRPPRNKSAPHVRMLNPCNESEDPSWPKGRALQVGHPPRIELTALRLMSRRRGALFSLAEQKGTSLTAALKKVINFIKATEICVEGSEGNRRGRADKRSQVRIERGQQGGGWDQCFNTNPHSSLMKIKDHPMFKRPPPMVSRPKLRNGRKCCGFHE</sequence>
<name>A0A9Q1KL23_9CARY</name>
<feature type="compositionally biased region" description="Basic and acidic residues" evidence="1">
    <location>
        <begin position="142"/>
        <end position="158"/>
    </location>
</feature>
<feature type="region of interest" description="Disordered" evidence="1">
    <location>
        <begin position="142"/>
        <end position="169"/>
    </location>
</feature>
<feature type="compositionally biased region" description="Basic and acidic residues" evidence="1">
    <location>
        <begin position="43"/>
        <end position="56"/>
    </location>
</feature>
<comment type="caution">
    <text evidence="2">The sequence shown here is derived from an EMBL/GenBank/DDBJ whole genome shotgun (WGS) entry which is preliminary data.</text>
</comment>
<reference evidence="2" key="1">
    <citation type="submission" date="2022-04" db="EMBL/GenBank/DDBJ databases">
        <title>Carnegiea gigantea Genome sequencing and assembly v2.</title>
        <authorList>
            <person name="Copetti D."/>
            <person name="Sanderson M.J."/>
            <person name="Burquez A."/>
            <person name="Wojciechowski M.F."/>
        </authorList>
    </citation>
    <scope>NUCLEOTIDE SEQUENCE</scope>
    <source>
        <strain evidence="2">SGP5-SGP5p</strain>
        <tissue evidence="2">Aerial part</tissue>
    </source>
</reference>
<proteinExistence type="predicted"/>
<evidence type="ECO:0000313" key="2">
    <source>
        <dbReference type="EMBL" id="KAJ8444753.1"/>
    </source>
</evidence>
<protein>
    <submittedName>
        <fullName evidence="2">Uncharacterized protein</fullName>
    </submittedName>
</protein>
<dbReference type="EMBL" id="JAKOGI010000090">
    <property type="protein sequence ID" value="KAJ8444753.1"/>
    <property type="molecule type" value="Genomic_DNA"/>
</dbReference>
<evidence type="ECO:0000313" key="3">
    <source>
        <dbReference type="Proteomes" id="UP001153076"/>
    </source>
</evidence>
<dbReference type="AlphaFoldDB" id="A0A9Q1KL23"/>